<dbReference type="Pfam" id="PF13439">
    <property type="entry name" value="Glyco_transf_4"/>
    <property type="match status" value="1"/>
</dbReference>
<dbReference type="CDD" id="cd03808">
    <property type="entry name" value="GT4_CapM-like"/>
    <property type="match status" value="1"/>
</dbReference>
<evidence type="ECO:0000313" key="3">
    <source>
        <dbReference type="EMBL" id="GBR77507.1"/>
    </source>
</evidence>
<accession>A0A388TJL1</accession>
<dbReference type="InterPro" id="IPR028098">
    <property type="entry name" value="Glyco_trans_4-like_N"/>
</dbReference>
<dbReference type="InterPro" id="IPR001296">
    <property type="entry name" value="Glyco_trans_1"/>
</dbReference>
<feature type="domain" description="Glycosyl transferase family 1" evidence="1">
    <location>
        <begin position="193"/>
        <end position="356"/>
    </location>
</feature>
<sequence>MTKVLRIIARLNVGGPALHVTNLNYYLDKNYGYESLLIYGSLAESEGSMEYLAVQKKLRTLVLPELGREINLLKDLKTIWKLYKIIRREKPDIVHTHTAKAGTVGRIAAKLAGVPKIYHTFHGHVFHSYFGKLKTIVFILIEKLLALFTTKIITISEKQKQEILSYGITSPQKITVIPLGFELNKLKPLKSYWRKKYELSPKTILVGIVGRLVPVKNHEYFLEIAAEVCTRTDKVRFIIVGGGELQEQLEASAKLKGLQDKVFFAGFLNDLNKIYSDLDIVVLTSRNEGTPVTLIEAMACNKPVVSTDVGGISDIVADGVSGYLCEQNKPQIFADRIIKLSQNAKLRQTIGSAGQKKVLNLYDVRRLVEDIHKLYRD</sequence>
<dbReference type="Pfam" id="PF00534">
    <property type="entry name" value="Glycos_transf_1"/>
    <property type="match status" value="1"/>
</dbReference>
<keyword evidence="3" id="KW-0808">Transferase</keyword>
<evidence type="ECO:0000259" key="2">
    <source>
        <dbReference type="Pfam" id="PF13439"/>
    </source>
</evidence>
<dbReference type="GO" id="GO:0016757">
    <property type="term" value="F:glycosyltransferase activity"/>
    <property type="evidence" value="ECO:0007669"/>
    <property type="project" value="InterPro"/>
</dbReference>
<dbReference type="PANTHER" id="PTHR45947">
    <property type="entry name" value="SULFOQUINOVOSYL TRANSFERASE SQD2"/>
    <property type="match status" value="1"/>
</dbReference>
<protein>
    <submittedName>
        <fullName evidence="3">Glycosyl transferase group 1</fullName>
    </submittedName>
</protein>
<feature type="domain" description="Glycosyltransferase subfamily 4-like N-terminal" evidence="2">
    <location>
        <begin position="13"/>
        <end position="184"/>
    </location>
</feature>
<comment type="caution">
    <text evidence="3">The sequence shown here is derived from an EMBL/GenBank/DDBJ whole genome shotgun (WGS) entry which is preliminary data.</text>
</comment>
<gene>
    <name evidence="3" type="ORF">RDn1_166</name>
</gene>
<dbReference type="Proteomes" id="UP000282196">
    <property type="component" value="Unassembled WGS sequence"/>
</dbReference>
<dbReference type="SUPFAM" id="SSF53756">
    <property type="entry name" value="UDP-Glycosyltransferase/glycogen phosphorylase"/>
    <property type="match status" value="1"/>
</dbReference>
<keyword evidence="4" id="KW-1185">Reference proteome</keyword>
<dbReference type="PANTHER" id="PTHR45947:SF3">
    <property type="entry name" value="SULFOQUINOVOSYL TRANSFERASE SQD2"/>
    <property type="match status" value="1"/>
</dbReference>
<evidence type="ECO:0000313" key="4">
    <source>
        <dbReference type="Proteomes" id="UP000282196"/>
    </source>
</evidence>
<reference evidence="3 4" key="1">
    <citation type="journal article" date="2019" name="ISME J.">
        <title>Genome analyses of uncultured TG2/ZB3 bacteria in 'Margulisbacteria' specifically attached to ectosymbiotic spirochetes of protists in the termite gut.</title>
        <authorList>
            <person name="Utami Y.D."/>
            <person name="Kuwahara H."/>
            <person name="Igai K."/>
            <person name="Murakami T."/>
            <person name="Sugaya K."/>
            <person name="Morikawa T."/>
            <person name="Nagura Y."/>
            <person name="Yuki M."/>
            <person name="Deevong P."/>
            <person name="Inoue T."/>
            <person name="Kihara K."/>
            <person name="Lo N."/>
            <person name="Yamada A."/>
            <person name="Ohkuma M."/>
            <person name="Hongoh Y."/>
        </authorList>
    </citation>
    <scope>NUCLEOTIDE SEQUENCE [LARGE SCALE GENOMIC DNA]</scope>
    <source>
        <strain evidence="3">RsDinE6-01</strain>
    </source>
</reference>
<name>A0A388TJL1_9BACT</name>
<proteinExistence type="predicted"/>
<dbReference type="InterPro" id="IPR050194">
    <property type="entry name" value="Glycosyltransferase_grp1"/>
</dbReference>
<dbReference type="EMBL" id="BGZP01000003">
    <property type="protein sequence ID" value="GBR77507.1"/>
    <property type="molecule type" value="Genomic_DNA"/>
</dbReference>
<dbReference type="AlphaFoldDB" id="A0A388TJL1"/>
<evidence type="ECO:0000259" key="1">
    <source>
        <dbReference type="Pfam" id="PF00534"/>
    </source>
</evidence>
<dbReference type="Gene3D" id="3.40.50.2000">
    <property type="entry name" value="Glycogen Phosphorylase B"/>
    <property type="match status" value="2"/>
</dbReference>
<organism evidence="3 4">
    <name type="scientific">Candidatus Termititenax dinenymphae</name>
    <dbReference type="NCBI Taxonomy" id="2218523"/>
    <lineage>
        <taxon>Bacteria</taxon>
        <taxon>Bacillati</taxon>
        <taxon>Candidatus Margulisiibacteriota</taxon>
        <taxon>Candidatus Termititenacia</taxon>
        <taxon>Candidatus Termititenacales</taxon>
        <taxon>Candidatus Termititenacaceae</taxon>
        <taxon>Candidatus Termititenax</taxon>
    </lineage>
</organism>